<dbReference type="PANTHER" id="PTHR13093">
    <property type="entry name" value="ZINC FINGER HIT DOMAIN CONTAINING PROTEIN 1"/>
    <property type="match status" value="1"/>
</dbReference>
<feature type="region of interest" description="Disordered" evidence="4">
    <location>
        <begin position="185"/>
        <end position="219"/>
    </location>
</feature>
<evidence type="ECO:0000256" key="3">
    <source>
        <dbReference type="ARBA" id="ARBA00022833"/>
    </source>
</evidence>
<dbReference type="InterPro" id="IPR007529">
    <property type="entry name" value="Znf_HIT"/>
</dbReference>
<evidence type="ECO:0000256" key="2">
    <source>
        <dbReference type="ARBA" id="ARBA00022771"/>
    </source>
</evidence>
<protein>
    <submittedName>
        <fullName evidence="6">HIT zinc finger</fullName>
    </submittedName>
</protein>
<proteinExistence type="predicted"/>
<keyword evidence="1" id="KW-0479">Metal-binding</keyword>
<accession>A0ABR4P6P9</accession>
<feature type="region of interest" description="Disordered" evidence="4">
    <location>
        <begin position="130"/>
        <end position="157"/>
    </location>
</feature>
<feature type="compositionally biased region" description="Polar residues" evidence="4">
    <location>
        <begin position="338"/>
        <end position="351"/>
    </location>
</feature>
<feature type="compositionally biased region" description="Polar residues" evidence="4">
    <location>
        <begin position="137"/>
        <end position="154"/>
    </location>
</feature>
<feature type="compositionally biased region" description="Polar residues" evidence="4">
    <location>
        <begin position="204"/>
        <end position="213"/>
    </location>
</feature>
<dbReference type="InterPro" id="IPR039723">
    <property type="entry name" value="Vps71/ZNHIT1"/>
</dbReference>
<evidence type="ECO:0000259" key="5">
    <source>
        <dbReference type="Pfam" id="PF04438"/>
    </source>
</evidence>
<evidence type="ECO:0000313" key="6">
    <source>
        <dbReference type="EMBL" id="KAL3418989.1"/>
    </source>
</evidence>
<keyword evidence="3" id="KW-0862">Zinc</keyword>
<dbReference type="Pfam" id="PF04438">
    <property type="entry name" value="zf-HIT"/>
    <property type="match status" value="1"/>
</dbReference>
<feature type="compositionally biased region" description="Polar residues" evidence="4">
    <location>
        <begin position="187"/>
        <end position="197"/>
    </location>
</feature>
<evidence type="ECO:0000256" key="1">
    <source>
        <dbReference type="ARBA" id="ARBA00022723"/>
    </source>
</evidence>
<evidence type="ECO:0000313" key="7">
    <source>
        <dbReference type="Proteomes" id="UP001629113"/>
    </source>
</evidence>
<dbReference type="CDD" id="cd21437">
    <property type="entry name" value="zf-HIT_ZNHIT1_like"/>
    <property type="match status" value="1"/>
</dbReference>
<feature type="domain" description="HIT-type" evidence="5">
    <location>
        <begin position="425"/>
        <end position="452"/>
    </location>
</feature>
<dbReference type="EMBL" id="JBFCZG010000008">
    <property type="protein sequence ID" value="KAL3418989.1"/>
    <property type="molecule type" value="Genomic_DNA"/>
</dbReference>
<feature type="region of interest" description="Disordered" evidence="4">
    <location>
        <begin position="300"/>
        <end position="352"/>
    </location>
</feature>
<sequence>MASRILLPVVRAMPKSPSATFGAIRSFQSSSSKLAELATPLPVRKPVGAFRGGLFGFLLGSTLSGAGVYYYVLEEYKISNELLTEDIYSLQASVQRVHTYVQTLEEKLGELEKKKPVFISAGIELGPTASSRPAVKFNSTQPSAKSHPSPSTLNAADPKMLGFGVREEVTAKVAPAPGWAYVPDTGVNASVTASQPSSRKRARNTQPNASAHETTAKQDAKTLRELAALERENHRDVSIPVPIRHRDNAGRVSHGKVTPGVRKILQSQKTFANHLSDFEALSVLASNLPQPVSVAIASPATRAGSGAGSAHPTSTGKRSHKKKDPNAPPVSTPLRRVSTPSQVTTPASFKTESSHDMMVIDTPVLSSENIVPPTSHPGDHDLLLASKIPPIPTSAELEELLAAPALNYNEARGEWTENDRRKPVRQFCEVCGYWGRIKCTRCGGRVCALDCLGLHQEDCFTRYGA</sequence>
<gene>
    <name evidence="6" type="ORF">PVAG01_09210</name>
</gene>
<keyword evidence="2" id="KW-0863">Zinc-finger</keyword>
<comment type="caution">
    <text evidence="6">The sequence shown here is derived from an EMBL/GenBank/DDBJ whole genome shotgun (WGS) entry which is preliminary data.</text>
</comment>
<reference evidence="6 7" key="1">
    <citation type="submission" date="2024-06" db="EMBL/GenBank/DDBJ databases">
        <title>Complete genome of Phlyctema vagabunda strain 19-DSS-EL-015.</title>
        <authorList>
            <person name="Fiorenzani C."/>
        </authorList>
    </citation>
    <scope>NUCLEOTIDE SEQUENCE [LARGE SCALE GENOMIC DNA]</scope>
    <source>
        <strain evidence="6 7">19-DSS-EL-015</strain>
    </source>
</reference>
<evidence type="ECO:0000256" key="4">
    <source>
        <dbReference type="SAM" id="MobiDB-lite"/>
    </source>
</evidence>
<keyword evidence="7" id="KW-1185">Reference proteome</keyword>
<name>A0ABR4P6P9_9HELO</name>
<organism evidence="6 7">
    <name type="scientific">Phlyctema vagabunda</name>
    <dbReference type="NCBI Taxonomy" id="108571"/>
    <lineage>
        <taxon>Eukaryota</taxon>
        <taxon>Fungi</taxon>
        <taxon>Dikarya</taxon>
        <taxon>Ascomycota</taxon>
        <taxon>Pezizomycotina</taxon>
        <taxon>Leotiomycetes</taxon>
        <taxon>Helotiales</taxon>
        <taxon>Dermateaceae</taxon>
        <taxon>Phlyctema</taxon>
    </lineage>
</organism>
<dbReference type="Proteomes" id="UP001629113">
    <property type="component" value="Unassembled WGS sequence"/>
</dbReference>